<dbReference type="RefSeq" id="XP_033798905.1">
    <property type="nucleotide sequence ID" value="XM_033943014.1"/>
</dbReference>
<name>A0A6P8QSP4_GEOSA</name>
<dbReference type="KEGG" id="gsh:117359779"/>
<evidence type="ECO:0000256" key="8">
    <source>
        <dbReference type="ARBA" id="ARBA00041763"/>
    </source>
</evidence>
<dbReference type="GO" id="GO:0004132">
    <property type="term" value="F:dCMP deaminase activity"/>
    <property type="evidence" value="ECO:0007669"/>
    <property type="project" value="UniProtKB-EC"/>
</dbReference>
<dbReference type="Gene3D" id="3.40.140.10">
    <property type="entry name" value="Cytidine Deaminase, domain 2"/>
    <property type="match status" value="1"/>
</dbReference>
<organism evidence="14 15">
    <name type="scientific">Geotrypetes seraphini</name>
    <name type="common">Gaboon caecilian</name>
    <name type="synonym">Caecilia seraphini</name>
    <dbReference type="NCBI Taxonomy" id="260995"/>
    <lineage>
        <taxon>Eukaryota</taxon>
        <taxon>Metazoa</taxon>
        <taxon>Chordata</taxon>
        <taxon>Craniata</taxon>
        <taxon>Vertebrata</taxon>
        <taxon>Euteleostomi</taxon>
        <taxon>Amphibia</taxon>
        <taxon>Gymnophiona</taxon>
        <taxon>Geotrypetes</taxon>
    </lineage>
</organism>
<evidence type="ECO:0000256" key="10">
    <source>
        <dbReference type="ARBA" id="ARBA00051515"/>
    </source>
</evidence>
<evidence type="ECO:0000313" key="14">
    <source>
        <dbReference type="Proteomes" id="UP000515159"/>
    </source>
</evidence>
<evidence type="ECO:0000259" key="13">
    <source>
        <dbReference type="PROSITE" id="PS51747"/>
    </source>
</evidence>
<dbReference type="GO" id="GO:0046872">
    <property type="term" value="F:metal ion binding"/>
    <property type="evidence" value="ECO:0007669"/>
    <property type="project" value="UniProtKB-KW"/>
</dbReference>
<keyword evidence="5" id="KW-0378">Hydrolase</keyword>
<comment type="function">
    <text evidence="11">Catalyzes the deamination of dCMP to dUMP, providing the nucleoside monophosphate substrate for the thymidylate synthase/TYMS. Also, part of a nucleotide salvage pathway that eliminates epigenetically modified 5-hydroxymethyl-dCMP (hmdCMP) in a two-step process entailing deamination to cytotoxic 5-hydroxymethyl-dUMP (hmdUMP), followed by its hydrolysis into 5-hydroxymethyluracil (hmU) and 2-deoxy-D-ribose 5-phosphate (deoxyribosephosphate). Catalyzes the first step in that pathway, the deamination of 5-hydroxymethyl-dCMP (hmdCMP).</text>
</comment>
<comment type="catalytic activity">
    <reaction evidence="9">
        <text>5-hydroxymethyl-dCMP + H2O + H(+) = 5-hydroxymethyl-dUMP + NH4(+)</text>
        <dbReference type="Rhea" id="RHEA:77175"/>
        <dbReference type="ChEBI" id="CHEBI:15377"/>
        <dbReference type="ChEBI" id="CHEBI:15378"/>
        <dbReference type="ChEBI" id="CHEBI:28938"/>
        <dbReference type="ChEBI" id="CHEBI:57962"/>
        <dbReference type="ChEBI" id="CHEBI:90409"/>
    </reaction>
    <physiologicalReaction direction="left-to-right" evidence="9">
        <dbReference type="Rhea" id="RHEA:77176"/>
    </physiologicalReaction>
</comment>
<dbReference type="FunFam" id="3.40.140.10:FF:000021">
    <property type="entry name" value="Deoxycytidylate deaminase"/>
    <property type="match status" value="1"/>
</dbReference>
<dbReference type="PROSITE" id="PS51747">
    <property type="entry name" value="CYT_DCMP_DEAMINASES_2"/>
    <property type="match status" value="1"/>
</dbReference>
<evidence type="ECO:0000256" key="11">
    <source>
        <dbReference type="ARBA" id="ARBA00059334"/>
    </source>
</evidence>
<proteinExistence type="inferred from homology"/>
<dbReference type="PANTHER" id="PTHR11086">
    <property type="entry name" value="DEOXYCYTIDYLATE DEAMINASE-RELATED"/>
    <property type="match status" value="1"/>
</dbReference>
<evidence type="ECO:0000256" key="9">
    <source>
        <dbReference type="ARBA" id="ARBA00050096"/>
    </source>
</evidence>
<evidence type="ECO:0000256" key="5">
    <source>
        <dbReference type="ARBA" id="ARBA00022801"/>
    </source>
</evidence>
<dbReference type="OrthoDB" id="6710946at2759"/>
<evidence type="ECO:0000256" key="12">
    <source>
        <dbReference type="ARBA" id="ARBA00071582"/>
    </source>
</evidence>
<dbReference type="InParanoid" id="A0A6P8QSP4"/>
<dbReference type="InterPro" id="IPR016193">
    <property type="entry name" value="Cytidine_deaminase-like"/>
</dbReference>
<dbReference type="InterPro" id="IPR035105">
    <property type="entry name" value="Deoxycytidylate_deaminase_dom"/>
</dbReference>
<evidence type="ECO:0000256" key="6">
    <source>
        <dbReference type="ARBA" id="ARBA00022833"/>
    </source>
</evidence>
<evidence type="ECO:0000256" key="2">
    <source>
        <dbReference type="ARBA" id="ARBA00006576"/>
    </source>
</evidence>
<evidence type="ECO:0000256" key="1">
    <source>
        <dbReference type="ARBA" id="ARBA00001947"/>
    </source>
</evidence>
<sequence>MSREGARAGPAAHSSHVGTTLPRSDVLEWPDYFMAVAVLAAKQSRDPHTQVGACIVSSENRIVGIGYNKMPNDCTKAFPWDKEAASRLDTKYPYISHAELNAFVNKTVVDVRGCRIYVTLFPCNECAKIIIQSGIHEVIYLLDKYPDKDETRAAKRLFENTGIHCRKFKPKNEKDPVDFYSVFGANQEQSN</sequence>
<evidence type="ECO:0000256" key="3">
    <source>
        <dbReference type="ARBA" id="ARBA00022723"/>
    </source>
</evidence>
<keyword evidence="14" id="KW-1185">Reference proteome</keyword>
<comment type="similarity">
    <text evidence="2">Belongs to the cytidine and deoxycytidylate deaminase family.</text>
</comment>
<dbReference type="CDD" id="cd01286">
    <property type="entry name" value="deoxycytidylate_deaminase"/>
    <property type="match status" value="1"/>
</dbReference>
<comment type="cofactor">
    <cofactor evidence="1">
        <name>Zn(2+)</name>
        <dbReference type="ChEBI" id="CHEBI:29105"/>
    </cofactor>
</comment>
<feature type="domain" description="CMP/dCMP-type deaminase" evidence="13">
    <location>
        <begin position="28"/>
        <end position="158"/>
    </location>
</feature>
<protein>
    <recommendedName>
        <fullName evidence="12">Deoxycytidylate deaminase</fullName>
        <ecNumber evidence="7">3.5.4.12</ecNumber>
    </recommendedName>
    <alternativeName>
        <fullName evidence="8">dCMP deaminase</fullName>
    </alternativeName>
</protein>
<dbReference type="InterPro" id="IPR015517">
    <property type="entry name" value="dCMP_deaminase-rel"/>
</dbReference>
<gene>
    <name evidence="15" type="primary">LOC117359779</name>
</gene>
<dbReference type="GO" id="GO:0009165">
    <property type="term" value="P:nucleotide biosynthetic process"/>
    <property type="evidence" value="ECO:0007669"/>
    <property type="project" value="UniProtKB-KW"/>
</dbReference>
<dbReference type="InterPro" id="IPR002125">
    <property type="entry name" value="CMP_dCMP_dom"/>
</dbReference>
<dbReference type="AlphaFoldDB" id="A0A6P8QSP4"/>
<dbReference type="Proteomes" id="UP000515159">
    <property type="component" value="Chromosome 1"/>
</dbReference>
<comment type="catalytic activity">
    <reaction evidence="10">
        <text>dCMP + H2O + H(+) = dUMP + NH4(+)</text>
        <dbReference type="Rhea" id="RHEA:22924"/>
        <dbReference type="ChEBI" id="CHEBI:15377"/>
        <dbReference type="ChEBI" id="CHEBI:15378"/>
        <dbReference type="ChEBI" id="CHEBI:28938"/>
        <dbReference type="ChEBI" id="CHEBI:57566"/>
        <dbReference type="ChEBI" id="CHEBI:246422"/>
        <dbReference type="EC" id="3.5.4.12"/>
    </reaction>
    <physiologicalReaction direction="left-to-right" evidence="10">
        <dbReference type="Rhea" id="RHEA:22925"/>
    </physiologicalReaction>
</comment>
<keyword evidence="4" id="KW-0545">Nucleotide biosynthesis</keyword>
<dbReference type="EC" id="3.5.4.12" evidence="7"/>
<dbReference type="PANTHER" id="PTHR11086:SF18">
    <property type="entry name" value="DEOXYCYTIDYLATE DEAMINASE"/>
    <property type="match status" value="1"/>
</dbReference>
<dbReference type="Pfam" id="PF00383">
    <property type="entry name" value="dCMP_cyt_deam_1"/>
    <property type="match status" value="1"/>
</dbReference>
<dbReference type="GO" id="GO:0005737">
    <property type="term" value="C:cytoplasm"/>
    <property type="evidence" value="ECO:0007669"/>
    <property type="project" value="TreeGrafter"/>
</dbReference>
<evidence type="ECO:0000313" key="15">
    <source>
        <dbReference type="RefSeq" id="XP_033798905.1"/>
    </source>
</evidence>
<evidence type="ECO:0000256" key="7">
    <source>
        <dbReference type="ARBA" id="ARBA00038938"/>
    </source>
</evidence>
<dbReference type="SUPFAM" id="SSF53927">
    <property type="entry name" value="Cytidine deaminase-like"/>
    <property type="match status" value="1"/>
</dbReference>
<evidence type="ECO:0000256" key="4">
    <source>
        <dbReference type="ARBA" id="ARBA00022727"/>
    </source>
</evidence>
<keyword evidence="6" id="KW-0862">Zinc</keyword>
<reference evidence="15" key="1">
    <citation type="submission" date="2025-08" db="UniProtKB">
        <authorList>
            <consortium name="RefSeq"/>
        </authorList>
    </citation>
    <scope>IDENTIFICATION</scope>
</reference>
<dbReference type="GeneID" id="117359779"/>
<accession>A0A6P8QSP4</accession>
<keyword evidence="3" id="KW-0479">Metal-binding</keyword>